<organism evidence="12 13">
    <name type="scientific">Salmonella enterica I</name>
    <dbReference type="NCBI Taxonomy" id="59201"/>
    <lineage>
        <taxon>Bacteria</taxon>
        <taxon>Pseudomonadati</taxon>
        <taxon>Pseudomonadota</taxon>
        <taxon>Gammaproteobacteria</taxon>
        <taxon>Enterobacterales</taxon>
        <taxon>Enterobacteriaceae</taxon>
        <taxon>Salmonella</taxon>
    </lineage>
</organism>
<comment type="function">
    <text evidence="10">Incises the DNA at the 3' side of a lesion during nucleotide excision repair. Incises the DNA farther away from the lesion than UvrC. Not able to incise the 5' site of a lesion. When a lesion remains because UvrC is not able to induce the 3' incision, Cho incises the DNA. Then UvrC makes the 5' incision. The combined action of Cho and UvrC broadens the substrate range of nucleotide excision repair.</text>
</comment>
<keyword evidence="2" id="KW-0228">DNA excision</keyword>
<dbReference type="NCBIfam" id="NF007833">
    <property type="entry name" value="PRK10545.1"/>
    <property type="match status" value="1"/>
</dbReference>
<dbReference type="Proteomes" id="UP000255509">
    <property type="component" value="Unassembled WGS sequence"/>
</dbReference>
<evidence type="ECO:0000259" key="11">
    <source>
        <dbReference type="PROSITE" id="PS50164"/>
    </source>
</evidence>
<dbReference type="InterPro" id="IPR035901">
    <property type="entry name" value="GIY-YIG_endonuc_sf"/>
</dbReference>
<evidence type="ECO:0000256" key="9">
    <source>
        <dbReference type="ARBA" id="ARBA00042732"/>
    </source>
</evidence>
<feature type="domain" description="GIY-YIG" evidence="11">
    <location>
        <begin position="77"/>
        <end position="152"/>
    </location>
</feature>
<name>A0A379WAE8_SALET</name>
<dbReference type="FunFam" id="3.40.1440.10:FF:000004">
    <property type="entry name" value="UV-repair endonuclease Cho"/>
    <property type="match status" value="1"/>
</dbReference>
<keyword evidence="1" id="KW-0227">DNA damage</keyword>
<evidence type="ECO:0000256" key="5">
    <source>
        <dbReference type="ARBA" id="ARBA00023204"/>
    </source>
</evidence>
<dbReference type="PANTHER" id="PTHR30562">
    <property type="entry name" value="UVRC/OXIDOREDUCTASE"/>
    <property type="match status" value="1"/>
</dbReference>
<evidence type="ECO:0000256" key="8">
    <source>
        <dbReference type="ARBA" id="ARBA00042138"/>
    </source>
</evidence>
<dbReference type="InterPro" id="IPR000305">
    <property type="entry name" value="GIY-YIG_endonuc"/>
</dbReference>
<dbReference type="SMART" id="SM00465">
    <property type="entry name" value="GIYc"/>
    <property type="match status" value="1"/>
</dbReference>
<protein>
    <recommendedName>
        <fullName evidence="7">Excinuclease cho</fullName>
    </recommendedName>
    <alternativeName>
        <fullName evidence="9">Endonuclease cho</fullName>
    </alternativeName>
    <alternativeName>
        <fullName evidence="8">UvrC homolog protein</fullName>
    </alternativeName>
</protein>
<proteinExistence type="predicted"/>
<dbReference type="AlphaFoldDB" id="A0A379WAE8"/>
<dbReference type="Gene3D" id="3.40.1440.10">
    <property type="entry name" value="GIY-YIG endonuclease"/>
    <property type="match status" value="1"/>
</dbReference>
<keyword evidence="5" id="KW-0234">DNA repair</keyword>
<evidence type="ECO:0000256" key="4">
    <source>
        <dbReference type="ARBA" id="ARBA00022881"/>
    </source>
</evidence>
<dbReference type="PROSITE" id="PS50164">
    <property type="entry name" value="GIY_YIG"/>
    <property type="match status" value="1"/>
</dbReference>
<evidence type="ECO:0000256" key="10">
    <source>
        <dbReference type="ARBA" id="ARBA00055379"/>
    </source>
</evidence>
<keyword evidence="4" id="KW-0267">Excision nuclease</keyword>
<keyword evidence="3 12" id="KW-0378">Hydrolase</keyword>
<dbReference type="InterPro" id="IPR047296">
    <property type="entry name" value="GIY-YIG_UvrC_Cho"/>
</dbReference>
<evidence type="ECO:0000256" key="3">
    <source>
        <dbReference type="ARBA" id="ARBA00022801"/>
    </source>
</evidence>
<evidence type="ECO:0000256" key="1">
    <source>
        <dbReference type="ARBA" id="ARBA00022763"/>
    </source>
</evidence>
<dbReference type="CDD" id="cd10434">
    <property type="entry name" value="GIY-YIG_UvrC_Cho"/>
    <property type="match status" value="1"/>
</dbReference>
<dbReference type="GO" id="GO:0016787">
    <property type="term" value="F:hydrolase activity"/>
    <property type="evidence" value="ECO:0007669"/>
    <property type="project" value="UniProtKB-KW"/>
</dbReference>
<accession>A0A379WAE8</accession>
<evidence type="ECO:0000256" key="6">
    <source>
        <dbReference type="ARBA" id="ARBA00023236"/>
    </source>
</evidence>
<evidence type="ECO:0000256" key="2">
    <source>
        <dbReference type="ARBA" id="ARBA00022769"/>
    </source>
</evidence>
<dbReference type="GO" id="GO:0009432">
    <property type="term" value="P:SOS response"/>
    <property type="evidence" value="ECO:0007669"/>
    <property type="project" value="UniProtKB-KW"/>
</dbReference>
<dbReference type="InterPro" id="IPR050066">
    <property type="entry name" value="UvrABC_protein_C"/>
</dbReference>
<dbReference type="GO" id="GO:0009380">
    <property type="term" value="C:excinuclease repair complex"/>
    <property type="evidence" value="ECO:0007669"/>
    <property type="project" value="TreeGrafter"/>
</dbReference>
<evidence type="ECO:0000313" key="13">
    <source>
        <dbReference type="Proteomes" id="UP000255509"/>
    </source>
</evidence>
<evidence type="ECO:0000313" key="12">
    <source>
        <dbReference type="EMBL" id="SUH16088.1"/>
    </source>
</evidence>
<sequence length="337" mass="38428">MEKVSVLLLLRRISLVYPASSLPSLFLITHPLLYWMNNQLTEITVVRRQSAPRLEFEAAAIYEYPEHLRPFLSEAPALPGVYIFHSESDTLPLYIGKSVNIRSRVLSHLRTPDEATMLRQARRISWICTAGEMGALLLEARLIKEQQPLFNKRLRRNRQLCSLQLSEQKIEVVSARSVDFSHEPNLFGLFANRRAALQSLQNLADEQKLCYGLLGLEPVSRGRACFRFALKRCAGACCGQETPQAHFLRLQASLERLRVVCWPWKGAIALKESRPQMTQFHIINNWLWLGAVPSLDEAATLVRTPAGFDQDGYKILCKPLMSGQYEIIELHTDCRQS</sequence>
<reference evidence="12 13" key="1">
    <citation type="submission" date="2018-06" db="EMBL/GenBank/DDBJ databases">
        <authorList>
            <consortium name="Pathogen Informatics"/>
            <person name="Doyle S."/>
        </authorList>
    </citation>
    <scope>NUCLEOTIDE SEQUENCE [LARGE SCALE GENOMIC DNA]</scope>
    <source>
        <strain evidence="12 13">NCTC8258</strain>
    </source>
</reference>
<evidence type="ECO:0000256" key="7">
    <source>
        <dbReference type="ARBA" id="ARBA00040756"/>
    </source>
</evidence>
<dbReference type="EMBL" id="UGXS01000004">
    <property type="protein sequence ID" value="SUH16088.1"/>
    <property type="molecule type" value="Genomic_DNA"/>
</dbReference>
<keyword evidence="6" id="KW-0742">SOS response</keyword>
<gene>
    <name evidence="12" type="primary">cho</name>
    <name evidence="12" type="ORF">NCTC8258_03831</name>
</gene>
<dbReference type="GO" id="GO:0006289">
    <property type="term" value="P:nucleotide-excision repair"/>
    <property type="evidence" value="ECO:0007669"/>
    <property type="project" value="InterPro"/>
</dbReference>
<dbReference type="SUPFAM" id="SSF82771">
    <property type="entry name" value="GIY-YIG endonuclease"/>
    <property type="match status" value="1"/>
</dbReference>
<dbReference type="PANTHER" id="PTHR30562:SF10">
    <property type="entry name" value="EXCINUCLEASE CHO"/>
    <property type="match status" value="1"/>
</dbReference>
<dbReference type="GO" id="GO:0004518">
    <property type="term" value="F:nuclease activity"/>
    <property type="evidence" value="ECO:0007669"/>
    <property type="project" value="UniProtKB-KW"/>
</dbReference>